<dbReference type="Gene3D" id="3.40.50.1820">
    <property type="entry name" value="alpha/beta hydrolase"/>
    <property type="match status" value="1"/>
</dbReference>
<sequence>MVKLSVVAAMAILLVTCAQGKQVRARTESSSEHVLIARQASCKTQRSIAKLSVSNPVAAANRVLEIKNVMDADANSWIGQNEVPDDNVVTEFQVPWSRGAKFEFSANTLGTYGTGYLSLPWILDGYSLNRSVIATKGNKTAKAPFYVNSNLNHEKIKRAVIILPGQWRDSWNFINLLGNAYRVAQKYPELDVEPDELLMLSPVLFNQKDHAAGALKSNEIYFKDSGWFVGGTTRGPSGFEGISSYTVLDHFVRFALNSTQFPNLNHVVVVGHSMGAQAVMRYSLLRKSDGNDSRISYWVGNPGSFLYLNDQRNATTSNCSSYNDFPYGLEGKFTKYARSEAKDTSSLLRRFKNRRVHYSFGMDDNGGQSDQCAVTTQGPNRVSRGAFWIKHLVSVFDGLPQSHTADFATCISHQDYPMLAHYQALKFIFSSQLD</sequence>
<dbReference type="SUPFAM" id="SSF53474">
    <property type="entry name" value="alpha/beta-Hydrolases"/>
    <property type="match status" value="1"/>
</dbReference>
<organism evidence="4 5">
    <name type="scientific">Malassezia psittaci</name>
    <dbReference type="NCBI Taxonomy" id="1821823"/>
    <lineage>
        <taxon>Eukaryota</taxon>
        <taxon>Fungi</taxon>
        <taxon>Dikarya</taxon>
        <taxon>Basidiomycota</taxon>
        <taxon>Ustilaginomycotina</taxon>
        <taxon>Malasseziomycetes</taxon>
        <taxon>Malasseziales</taxon>
        <taxon>Malasseziaceae</taxon>
        <taxon>Malassezia</taxon>
    </lineage>
</organism>
<comment type="catalytic activity">
    <reaction evidence="1">
        <text>a diacylglycerol + H2O = a monoacylglycerol + a fatty acid + H(+)</text>
        <dbReference type="Rhea" id="RHEA:32731"/>
        <dbReference type="ChEBI" id="CHEBI:15377"/>
        <dbReference type="ChEBI" id="CHEBI:15378"/>
        <dbReference type="ChEBI" id="CHEBI:17408"/>
        <dbReference type="ChEBI" id="CHEBI:18035"/>
        <dbReference type="ChEBI" id="CHEBI:28868"/>
    </reaction>
</comment>
<evidence type="ECO:0000256" key="1">
    <source>
        <dbReference type="ARBA" id="ARBA00047591"/>
    </source>
</evidence>
<dbReference type="AlphaFoldDB" id="A0AAF0F4I6"/>
<protein>
    <submittedName>
        <fullName evidence="4">Uncharacterized protein</fullName>
    </submittedName>
</protein>
<evidence type="ECO:0000256" key="2">
    <source>
        <dbReference type="ARBA" id="ARBA00048461"/>
    </source>
</evidence>
<feature type="signal peptide" evidence="3">
    <location>
        <begin position="1"/>
        <end position="20"/>
    </location>
</feature>
<comment type="catalytic activity">
    <reaction evidence="2">
        <text>a monoacylglycerol + H2O = glycerol + a fatty acid + H(+)</text>
        <dbReference type="Rhea" id="RHEA:15245"/>
        <dbReference type="ChEBI" id="CHEBI:15377"/>
        <dbReference type="ChEBI" id="CHEBI:15378"/>
        <dbReference type="ChEBI" id="CHEBI:17408"/>
        <dbReference type="ChEBI" id="CHEBI:17754"/>
        <dbReference type="ChEBI" id="CHEBI:28868"/>
    </reaction>
</comment>
<proteinExistence type="predicted"/>
<dbReference type="PANTHER" id="PTHR35560">
    <property type="entry name" value="BLL0132 PROTEIN"/>
    <property type="match status" value="1"/>
</dbReference>
<name>A0AAF0F4I6_9BASI</name>
<dbReference type="PANTHER" id="PTHR35560:SF3">
    <property type="entry name" value="PEPTIDASE S9 PROLYL OLIGOPEPTIDASE CATALYTIC DOMAIN-CONTAINING PROTEIN"/>
    <property type="match status" value="1"/>
</dbReference>
<dbReference type="Proteomes" id="UP001214628">
    <property type="component" value="Chromosome 1"/>
</dbReference>
<accession>A0AAF0F4I6</accession>
<dbReference type="InterPro" id="IPR029058">
    <property type="entry name" value="AB_hydrolase_fold"/>
</dbReference>
<gene>
    <name evidence="4" type="ORF">MPSI1_001511</name>
</gene>
<keyword evidence="3" id="KW-0732">Signal</keyword>
<evidence type="ECO:0000313" key="4">
    <source>
        <dbReference type="EMBL" id="WFD42861.1"/>
    </source>
</evidence>
<reference evidence="4" key="1">
    <citation type="submission" date="2023-02" db="EMBL/GenBank/DDBJ databases">
        <title>Mating type loci evolution in Malassezia.</title>
        <authorList>
            <person name="Coelho M.A."/>
        </authorList>
    </citation>
    <scope>NUCLEOTIDE SEQUENCE</scope>
    <source>
        <strain evidence="4">CBS 14136</strain>
    </source>
</reference>
<evidence type="ECO:0000313" key="5">
    <source>
        <dbReference type="Proteomes" id="UP001214628"/>
    </source>
</evidence>
<keyword evidence="5" id="KW-1185">Reference proteome</keyword>
<feature type="chain" id="PRO_5042010360" evidence="3">
    <location>
        <begin position="21"/>
        <end position="434"/>
    </location>
</feature>
<dbReference type="EMBL" id="CP118375">
    <property type="protein sequence ID" value="WFD42861.1"/>
    <property type="molecule type" value="Genomic_DNA"/>
</dbReference>
<evidence type="ECO:0000256" key="3">
    <source>
        <dbReference type="SAM" id="SignalP"/>
    </source>
</evidence>